<gene>
    <name evidence="1" type="ordered locus">BpOF4_21469</name>
</gene>
<protein>
    <submittedName>
        <fullName evidence="1">Uncharacterized protein</fullName>
    </submittedName>
</protein>
<evidence type="ECO:0000313" key="1">
    <source>
        <dbReference type="EMBL" id="ADC52289.1"/>
    </source>
</evidence>
<keyword evidence="2" id="KW-1185">Reference proteome</keyword>
<dbReference type="AlphaFoldDB" id="D3G1R3"/>
<dbReference type="Proteomes" id="UP000001544">
    <property type="component" value="Plasmid pBpOF4-02"/>
</dbReference>
<sequence>MILRNKFNVALNKSGTVYKKLNHFAPLDLSRGGFLVKKGLT</sequence>
<dbReference type="KEGG" id="bpf:BpOF4_21469"/>
<organism evidence="1 2">
    <name type="scientific">Alkalihalophilus pseudofirmus (strain ATCC BAA-2126 / JCM 17055 / OF4)</name>
    <name type="common">Bacillus pseudofirmus</name>
    <dbReference type="NCBI Taxonomy" id="398511"/>
    <lineage>
        <taxon>Bacteria</taxon>
        <taxon>Bacillati</taxon>
        <taxon>Bacillota</taxon>
        <taxon>Bacilli</taxon>
        <taxon>Bacillales</taxon>
        <taxon>Bacillaceae</taxon>
        <taxon>Alkalihalophilus</taxon>
    </lineage>
</organism>
<geneLocation type="plasmid" evidence="1 2">
    <name>pBpOF4-02</name>
</geneLocation>
<accession>D3G1R3</accession>
<dbReference type="EMBL" id="CP001880">
    <property type="protein sequence ID" value="ADC52289.1"/>
    <property type="molecule type" value="Genomic_DNA"/>
</dbReference>
<proteinExistence type="predicted"/>
<dbReference type="HOGENOM" id="CLU_3265892_0_0_9"/>
<name>D3G1R3_ALKPO</name>
<keyword evidence="1" id="KW-0614">Plasmid</keyword>
<evidence type="ECO:0000313" key="2">
    <source>
        <dbReference type="Proteomes" id="UP000001544"/>
    </source>
</evidence>
<reference evidence="1 2" key="1">
    <citation type="journal article" date="2011" name="Environ. Microbiol.">
        <title>Genome of alkaliphilic Bacillus pseudofirmus OF4 reveals adaptations that support the ability to grow in an external pH range from 7.5 to 11.4.</title>
        <authorList>
            <person name="Janto B."/>
            <person name="Ahmed A."/>
            <person name="Ito M."/>
            <person name="Liu J."/>
            <person name="Hicks D.B."/>
            <person name="Pagni S."/>
            <person name="Fackelmayer O.J."/>
            <person name="Smith T.A."/>
            <person name="Earl J."/>
            <person name="Elbourne L.D."/>
            <person name="Hassan K."/>
            <person name="Paulsen I.T."/>
            <person name="Kolsto A.B."/>
            <person name="Tourasse N.J."/>
            <person name="Ehrlich G.D."/>
            <person name="Boissy R."/>
            <person name="Ivey D.M."/>
            <person name="Li G."/>
            <person name="Xue Y."/>
            <person name="Ma Y."/>
            <person name="Hu F.Z."/>
            <person name="Krulwich T.A."/>
        </authorList>
    </citation>
    <scope>NUCLEOTIDE SEQUENCE [LARGE SCALE GENOMIC DNA]</scope>
    <source>
        <strain evidence="2">ATCC BAA-2126 / JCM 17055 / OF4</strain>
    </source>
</reference>